<organism evidence="2">
    <name type="scientific">Micromonas pusilla</name>
    <name type="common">Picoplanktonic green alga</name>
    <name type="synonym">Chromulina pusilla</name>
    <dbReference type="NCBI Taxonomy" id="38833"/>
    <lineage>
        <taxon>Eukaryota</taxon>
        <taxon>Viridiplantae</taxon>
        <taxon>Chlorophyta</taxon>
        <taxon>Mamiellophyceae</taxon>
        <taxon>Mamiellales</taxon>
        <taxon>Mamiellaceae</taxon>
        <taxon>Micromonas</taxon>
    </lineage>
</organism>
<accession>A0A6U0EGM0</accession>
<dbReference type="PANTHER" id="PTHR31365">
    <property type="entry name" value="EXPRESSED PROTEIN"/>
    <property type="match status" value="1"/>
</dbReference>
<gene>
    <name evidence="2" type="ORF">MPUS1402_LOCUS1486</name>
    <name evidence="3" type="ORF">MPUS1402_LOCUS1487</name>
</gene>
<name>A0A6U0EGM0_MICPS</name>
<evidence type="ECO:0000313" key="3">
    <source>
        <dbReference type="EMBL" id="CAD8228866.1"/>
    </source>
</evidence>
<dbReference type="PANTHER" id="PTHR31365:SF4">
    <property type="entry name" value="OS05G0179800 PROTEIN"/>
    <property type="match status" value="1"/>
</dbReference>
<dbReference type="AlphaFoldDB" id="A0A6U0EGM0"/>
<sequence>MSVTVSANLFDALDTKSSKSKKTEKNNNNNETDLLDEKLWAATATRNVLSWADCDTDEDDISVGTSTAGNETDVAVCVKESFEEFNGHIEDMVFDELDEDDDDEDDLAVTVPIEPPCRSSKSTATQERQLSKKEMKKIELEKLEAVFAEFGVEVGVCTEAGKETDLGESKAAARRRKKAARVVSSSEQISEKKTANPDDAPGTSDTVLINPVEAKKLVAAKLTGKKKNHGLISSTAVAEAKARAEKLKRKGKTNQK</sequence>
<evidence type="ECO:0000256" key="1">
    <source>
        <dbReference type="SAM" id="MobiDB-lite"/>
    </source>
</evidence>
<evidence type="ECO:0000313" key="2">
    <source>
        <dbReference type="EMBL" id="CAD8228864.1"/>
    </source>
</evidence>
<proteinExistence type="predicted"/>
<dbReference type="EMBL" id="HBDY01001962">
    <property type="protein sequence ID" value="CAD8228866.1"/>
    <property type="molecule type" value="Transcribed_RNA"/>
</dbReference>
<dbReference type="OMA" id="PEQINEG"/>
<dbReference type="EMBL" id="HBDY01001961">
    <property type="protein sequence ID" value="CAD8228864.1"/>
    <property type="molecule type" value="Transcribed_RNA"/>
</dbReference>
<protein>
    <submittedName>
        <fullName evidence="2">Uncharacterized protein</fullName>
    </submittedName>
</protein>
<feature type="region of interest" description="Disordered" evidence="1">
    <location>
        <begin position="161"/>
        <end position="208"/>
    </location>
</feature>
<reference evidence="2" key="1">
    <citation type="submission" date="2021-01" db="EMBL/GenBank/DDBJ databases">
        <authorList>
            <person name="Corre E."/>
            <person name="Pelletier E."/>
            <person name="Niang G."/>
            <person name="Scheremetjew M."/>
            <person name="Finn R."/>
            <person name="Kale V."/>
            <person name="Holt S."/>
            <person name="Cochrane G."/>
            <person name="Meng A."/>
            <person name="Brown T."/>
            <person name="Cohen L."/>
        </authorList>
    </citation>
    <scope>NUCLEOTIDE SEQUENCE</scope>
    <source>
        <strain evidence="2">RCC1614</strain>
    </source>
</reference>